<dbReference type="PANTHER" id="PTHR35841:SF1">
    <property type="entry name" value="PHOSPHONATES-BINDING PERIPLASMIC PROTEIN"/>
    <property type="match status" value="1"/>
</dbReference>
<dbReference type="NCBIfam" id="TIGR01098">
    <property type="entry name" value="3A0109s03R"/>
    <property type="match status" value="1"/>
</dbReference>
<protein>
    <submittedName>
        <fullName evidence="4">Phosphonate transport system substrate-binding protein</fullName>
    </submittedName>
</protein>
<sequence>MRRIAACLALLIALASPAWASWRDDIGTLRVGFIAGDNPAYEVARLEKFRWRLQYALAVPVELFPARTYDALIEAQATGRVQYTVLSSLAYIALDQRCDCAEPLVQPTTADHARGFRALLVAKSDGPLATLADARNMRLAVGAKDSLSGRRAAFAGLAKEGIDPPGYFLRIVETPDSEAALGELAAGEADLATAWSSAPDPLSAAIGSGPFARLASDGVLSPSTLRVVWQSELIPFGPHVVRKDLPEMAKSNLLQALIEMQQTAPEAYDAIERGYPGGFVAADPTLYRRLAEFLNVAKRKD</sequence>
<evidence type="ECO:0000256" key="1">
    <source>
        <dbReference type="ARBA" id="ARBA00007162"/>
    </source>
</evidence>
<dbReference type="RefSeq" id="WP_354553352.1">
    <property type="nucleotide sequence ID" value="NZ_JBEPSM010000003.1"/>
</dbReference>
<dbReference type="Gene3D" id="3.40.190.10">
    <property type="entry name" value="Periplasmic binding protein-like II"/>
    <property type="match status" value="2"/>
</dbReference>
<dbReference type="SUPFAM" id="SSF53850">
    <property type="entry name" value="Periplasmic binding protein-like II"/>
    <property type="match status" value="1"/>
</dbReference>
<evidence type="ECO:0000256" key="2">
    <source>
        <dbReference type="ARBA" id="ARBA00022729"/>
    </source>
</evidence>
<name>A0ABV2R533_9HYPH</name>
<keyword evidence="5" id="KW-1185">Reference proteome</keyword>
<dbReference type="Proteomes" id="UP001549321">
    <property type="component" value="Unassembled WGS sequence"/>
</dbReference>
<gene>
    <name evidence="4" type="ORF">ABIE08_003754</name>
</gene>
<evidence type="ECO:0000313" key="4">
    <source>
        <dbReference type="EMBL" id="MET4635803.1"/>
    </source>
</evidence>
<dbReference type="PANTHER" id="PTHR35841">
    <property type="entry name" value="PHOSPHONATES-BINDING PERIPLASMIC PROTEIN"/>
    <property type="match status" value="1"/>
</dbReference>
<feature type="chain" id="PRO_5045493367" evidence="3">
    <location>
        <begin position="21"/>
        <end position="301"/>
    </location>
</feature>
<dbReference type="InterPro" id="IPR005770">
    <property type="entry name" value="PhnD"/>
</dbReference>
<evidence type="ECO:0000256" key="3">
    <source>
        <dbReference type="SAM" id="SignalP"/>
    </source>
</evidence>
<comment type="similarity">
    <text evidence="1">Belongs to the phosphate/phosphite/phosphonate binding protein family.</text>
</comment>
<proteinExistence type="inferred from homology"/>
<reference evidence="4 5" key="1">
    <citation type="submission" date="2024-06" db="EMBL/GenBank/DDBJ databases">
        <title>Sorghum-associated microbial communities from plants grown in Nebraska, USA.</title>
        <authorList>
            <person name="Schachtman D."/>
        </authorList>
    </citation>
    <scope>NUCLEOTIDE SEQUENCE [LARGE SCALE GENOMIC DNA]</scope>
    <source>
        <strain evidence="4 5">3207</strain>
    </source>
</reference>
<feature type="signal peptide" evidence="3">
    <location>
        <begin position="1"/>
        <end position="20"/>
    </location>
</feature>
<dbReference type="Pfam" id="PF12974">
    <property type="entry name" value="Phosphonate-bd"/>
    <property type="match status" value="1"/>
</dbReference>
<dbReference type="EMBL" id="JBEPSM010000003">
    <property type="protein sequence ID" value="MET4635803.1"/>
    <property type="molecule type" value="Genomic_DNA"/>
</dbReference>
<evidence type="ECO:0000313" key="5">
    <source>
        <dbReference type="Proteomes" id="UP001549321"/>
    </source>
</evidence>
<accession>A0ABV2R533</accession>
<organism evidence="4 5">
    <name type="scientific">Kaistia defluvii</name>
    <dbReference type="NCBI Taxonomy" id="410841"/>
    <lineage>
        <taxon>Bacteria</taxon>
        <taxon>Pseudomonadati</taxon>
        <taxon>Pseudomonadota</taxon>
        <taxon>Alphaproteobacteria</taxon>
        <taxon>Hyphomicrobiales</taxon>
        <taxon>Kaistiaceae</taxon>
        <taxon>Kaistia</taxon>
    </lineage>
</organism>
<comment type="caution">
    <text evidence="4">The sequence shown here is derived from an EMBL/GenBank/DDBJ whole genome shotgun (WGS) entry which is preliminary data.</text>
</comment>
<keyword evidence="2 3" id="KW-0732">Signal</keyword>